<dbReference type="InterPro" id="IPR049173">
    <property type="entry name" value="NucS_N_sf"/>
</dbReference>
<dbReference type="RefSeq" id="WP_324254878.1">
    <property type="nucleotide sequence ID" value="NZ_CP064789.1"/>
</dbReference>
<dbReference type="EMBL" id="CP064789">
    <property type="protein sequence ID" value="QSG13196.1"/>
    <property type="molecule type" value="Genomic_DNA"/>
</dbReference>
<protein>
    <submittedName>
        <fullName evidence="1">Topoisomerase DNA binding C4 zinc finger fused to uncharacterized N-terminal domain often associated with RecB-like endonuclease</fullName>
    </submittedName>
</protein>
<accession>A0A897NSN1</accession>
<dbReference type="Proteomes" id="UP000663305">
    <property type="component" value="Chromosome"/>
</dbReference>
<sequence length="71" mass="8189">MYDDVWRSARQRHEQRSRVLVIAKPDNTVLVHNAEGYQPATWLARGDSDNRQDQRLKVITHGEFGTATTQP</sequence>
<evidence type="ECO:0000313" key="1">
    <source>
        <dbReference type="EMBL" id="QSG13196.1"/>
    </source>
</evidence>
<name>A0A897NSN1_9EURY</name>
<dbReference type="AlphaFoldDB" id="A0A897NSN1"/>
<dbReference type="GO" id="GO:0004519">
    <property type="term" value="F:endonuclease activity"/>
    <property type="evidence" value="ECO:0007669"/>
    <property type="project" value="UniProtKB-KW"/>
</dbReference>
<keyword evidence="1" id="KW-0255">Endonuclease</keyword>
<keyword evidence="1" id="KW-0378">Hydrolase</keyword>
<reference evidence="1" key="1">
    <citation type="submission" date="2020-11" db="EMBL/GenBank/DDBJ databases">
        <title>Carbohydrate-dependent, anaerobic sulfur respiration: A novel catabolism in halophilic archaea.</title>
        <authorList>
            <person name="Sorokin D.Y."/>
            <person name="Messina E."/>
            <person name="Smedile F."/>
            <person name="La Cono V."/>
            <person name="Hallsworth J.E."/>
            <person name="Yakimov M.M."/>
        </authorList>
    </citation>
    <scope>NUCLEOTIDE SEQUENCE</scope>
    <source>
        <strain evidence="1">HSR-Bgl</strain>
    </source>
</reference>
<evidence type="ECO:0000313" key="2">
    <source>
        <dbReference type="Proteomes" id="UP000663305"/>
    </source>
</evidence>
<dbReference type="Gene3D" id="2.70.180.20">
    <property type="match status" value="1"/>
</dbReference>
<organism evidence="1 2">
    <name type="scientific">Halapricum desulfuricans</name>
    <dbReference type="NCBI Taxonomy" id="2841257"/>
    <lineage>
        <taxon>Archaea</taxon>
        <taxon>Methanobacteriati</taxon>
        <taxon>Methanobacteriota</taxon>
        <taxon>Stenosarchaea group</taxon>
        <taxon>Halobacteria</taxon>
        <taxon>Halobacteriales</taxon>
        <taxon>Haloarculaceae</taxon>
        <taxon>Halapricum</taxon>
    </lineage>
</organism>
<keyword evidence="1" id="KW-0540">Nuclease</keyword>
<dbReference type="GeneID" id="87206000"/>
<proteinExistence type="predicted"/>
<gene>
    <name evidence="1" type="ORF">HSBGL_2802</name>
</gene>